<sequence>MSLASKSKIISSLAKRSISTSSSMSERFGSADGSSGWKWDKNGVGMGGKDKGPGTEAKPDVGKGKTYQAPEFFKYNEYTYFDLEKEMVKQRVAQPKSGLSEFW</sequence>
<feature type="compositionally biased region" description="Low complexity" evidence="1">
    <location>
        <begin position="14"/>
        <end position="25"/>
    </location>
</feature>
<feature type="compositionally biased region" description="Basic and acidic residues" evidence="1">
    <location>
        <begin position="48"/>
        <end position="63"/>
    </location>
</feature>
<dbReference type="GO" id="GO:0005739">
    <property type="term" value="C:mitochondrion"/>
    <property type="evidence" value="ECO:0007669"/>
    <property type="project" value="InterPro"/>
</dbReference>
<dbReference type="AlphaFoldDB" id="A0A553PA70"/>
<protein>
    <submittedName>
        <fullName evidence="2">Uncharacterized protein</fullName>
    </submittedName>
</protein>
<dbReference type="Pfam" id="PF15880">
    <property type="entry name" value="NDUFV3"/>
    <property type="match status" value="1"/>
</dbReference>
<evidence type="ECO:0000256" key="1">
    <source>
        <dbReference type="SAM" id="MobiDB-lite"/>
    </source>
</evidence>
<proteinExistence type="predicted"/>
<comment type="caution">
    <text evidence="2">The sequence shown here is derived from an EMBL/GenBank/DDBJ whole genome shotgun (WGS) entry which is preliminary data.</text>
</comment>
<evidence type="ECO:0000313" key="2">
    <source>
        <dbReference type="EMBL" id="TRY74581.1"/>
    </source>
</evidence>
<dbReference type="GO" id="GO:0045271">
    <property type="term" value="C:respiratory chain complex I"/>
    <property type="evidence" value="ECO:0007669"/>
    <property type="project" value="InterPro"/>
</dbReference>
<dbReference type="Proteomes" id="UP000318571">
    <property type="component" value="Chromosome 2"/>
</dbReference>
<feature type="region of interest" description="Disordered" evidence="1">
    <location>
        <begin position="14"/>
        <end position="64"/>
    </location>
</feature>
<dbReference type="InterPro" id="IPR026193">
    <property type="entry name" value="NDUFV3"/>
</dbReference>
<evidence type="ECO:0000313" key="3">
    <source>
        <dbReference type="Proteomes" id="UP000318571"/>
    </source>
</evidence>
<dbReference type="OrthoDB" id="6161911at2759"/>
<keyword evidence="3" id="KW-1185">Reference proteome</keyword>
<organism evidence="2 3">
    <name type="scientific">Tigriopus californicus</name>
    <name type="common">Marine copepod</name>
    <dbReference type="NCBI Taxonomy" id="6832"/>
    <lineage>
        <taxon>Eukaryota</taxon>
        <taxon>Metazoa</taxon>
        <taxon>Ecdysozoa</taxon>
        <taxon>Arthropoda</taxon>
        <taxon>Crustacea</taxon>
        <taxon>Multicrustacea</taxon>
        <taxon>Hexanauplia</taxon>
        <taxon>Copepoda</taxon>
        <taxon>Harpacticoida</taxon>
        <taxon>Harpacticidae</taxon>
        <taxon>Tigriopus</taxon>
    </lineage>
</organism>
<accession>A0A553PA70</accession>
<gene>
    <name evidence="2" type="ORF">TCAL_04594</name>
</gene>
<name>A0A553PA70_TIGCA</name>
<dbReference type="EMBL" id="VCGU01000005">
    <property type="protein sequence ID" value="TRY74581.1"/>
    <property type="molecule type" value="Genomic_DNA"/>
</dbReference>
<dbReference type="OMA" id="FFKYNEY"/>
<reference evidence="2 3" key="1">
    <citation type="journal article" date="2018" name="Nat. Ecol. Evol.">
        <title>Genomic signatures of mitonuclear coevolution across populations of Tigriopus californicus.</title>
        <authorList>
            <person name="Barreto F.S."/>
            <person name="Watson E.T."/>
            <person name="Lima T.G."/>
            <person name="Willett C.S."/>
            <person name="Edmands S."/>
            <person name="Li W."/>
            <person name="Burton R.S."/>
        </authorList>
    </citation>
    <scope>NUCLEOTIDE SEQUENCE [LARGE SCALE GENOMIC DNA]</scope>
    <source>
        <strain evidence="2 3">San Diego</strain>
    </source>
</reference>